<keyword evidence="5" id="KW-0520">NAD</keyword>
<dbReference type="Gene3D" id="3.40.50.300">
    <property type="entry name" value="P-loop containing nucleotide triphosphate hydrolases"/>
    <property type="match status" value="1"/>
</dbReference>
<dbReference type="Pfam" id="PF20160">
    <property type="entry name" value="C-JID"/>
    <property type="match status" value="1"/>
</dbReference>
<dbReference type="InterPro" id="IPR044974">
    <property type="entry name" value="Disease_R_plants"/>
</dbReference>
<dbReference type="PANTHER" id="PTHR11017:SF574">
    <property type="entry name" value="ADP-RIBOSYL CYCLASE_CYCLIC ADP-RIBOSE HYDROLASE"/>
    <property type="match status" value="1"/>
</dbReference>
<dbReference type="Gene3D" id="3.80.10.10">
    <property type="entry name" value="Ribonuclease Inhibitor"/>
    <property type="match status" value="2"/>
</dbReference>
<dbReference type="InterPro" id="IPR036390">
    <property type="entry name" value="WH_DNA-bd_sf"/>
</dbReference>
<dbReference type="InterPro" id="IPR042197">
    <property type="entry name" value="Apaf_helical"/>
</dbReference>
<protein>
    <recommendedName>
        <fullName evidence="1">ADP-ribosyl cyclase/cyclic ADP-ribose hydrolase</fullName>
        <ecNumber evidence="1">3.2.2.6</ecNumber>
    </recommendedName>
</protein>
<comment type="catalytic activity">
    <reaction evidence="6">
        <text>NAD(+) + H2O = ADP-D-ribose + nicotinamide + H(+)</text>
        <dbReference type="Rhea" id="RHEA:16301"/>
        <dbReference type="ChEBI" id="CHEBI:15377"/>
        <dbReference type="ChEBI" id="CHEBI:15378"/>
        <dbReference type="ChEBI" id="CHEBI:17154"/>
        <dbReference type="ChEBI" id="CHEBI:57540"/>
        <dbReference type="ChEBI" id="CHEBI:57967"/>
        <dbReference type="EC" id="3.2.2.6"/>
    </reaction>
    <physiologicalReaction direction="left-to-right" evidence="6">
        <dbReference type="Rhea" id="RHEA:16302"/>
    </physiologicalReaction>
</comment>
<evidence type="ECO:0000256" key="5">
    <source>
        <dbReference type="ARBA" id="ARBA00023027"/>
    </source>
</evidence>
<evidence type="ECO:0000256" key="1">
    <source>
        <dbReference type="ARBA" id="ARBA00011982"/>
    </source>
</evidence>
<dbReference type="GeneID" id="107424056"/>
<dbReference type="EC" id="3.2.2.6" evidence="1"/>
<accession>A0ABM4AB62</accession>
<keyword evidence="11" id="KW-1185">Reference proteome</keyword>
<evidence type="ECO:0000313" key="11">
    <source>
        <dbReference type="Proteomes" id="UP001652623"/>
    </source>
</evidence>
<dbReference type="PRINTS" id="PR00364">
    <property type="entry name" value="DISEASERSIST"/>
</dbReference>
<evidence type="ECO:0000256" key="3">
    <source>
        <dbReference type="ARBA" id="ARBA00022737"/>
    </source>
</evidence>
<dbReference type="RefSeq" id="XP_060673956.1">
    <property type="nucleotide sequence ID" value="XM_060817973.1"/>
</dbReference>
<dbReference type="Gene3D" id="1.10.8.430">
    <property type="entry name" value="Helical domain of apoptotic protease-activating factors"/>
    <property type="match status" value="1"/>
</dbReference>
<evidence type="ECO:0000259" key="7">
    <source>
        <dbReference type="Pfam" id="PF00931"/>
    </source>
</evidence>
<keyword evidence="4" id="KW-0611">Plant defense</keyword>
<feature type="domain" description="NB-ARC" evidence="7">
    <location>
        <begin position="113"/>
        <end position="286"/>
    </location>
</feature>
<keyword evidence="2" id="KW-0433">Leucine-rich repeat</keyword>
<evidence type="ECO:0000313" key="12">
    <source>
        <dbReference type="RefSeq" id="XP_060673956.1"/>
    </source>
</evidence>
<keyword evidence="3" id="KW-0677">Repeat</keyword>
<evidence type="ECO:0000256" key="2">
    <source>
        <dbReference type="ARBA" id="ARBA00022614"/>
    </source>
</evidence>
<feature type="domain" description="Disease resistance protein Roq1-like winged-helix" evidence="9">
    <location>
        <begin position="354"/>
        <end position="419"/>
    </location>
</feature>
<name>A0ABM4AB62_ZIZJJ</name>
<evidence type="ECO:0000259" key="9">
    <source>
        <dbReference type="Pfam" id="PF23282"/>
    </source>
</evidence>
<evidence type="ECO:0000256" key="4">
    <source>
        <dbReference type="ARBA" id="ARBA00022821"/>
    </source>
</evidence>
<dbReference type="InterPro" id="IPR058546">
    <property type="entry name" value="RPS4B/Roq1-like_LRR"/>
</dbReference>
<organism evidence="11 12">
    <name type="scientific">Ziziphus jujuba</name>
    <name type="common">Chinese jujube</name>
    <name type="synonym">Ziziphus sativa</name>
    <dbReference type="NCBI Taxonomy" id="326968"/>
    <lineage>
        <taxon>Eukaryota</taxon>
        <taxon>Viridiplantae</taxon>
        <taxon>Streptophyta</taxon>
        <taxon>Embryophyta</taxon>
        <taxon>Tracheophyta</taxon>
        <taxon>Spermatophyta</taxon>
        <taxon>Magnoliopsida</taxon>
        <taxon>eudicotyledons</taxon>
        <taxon>Gunneridae</taxon>
        <taxon>Pentapetalae</taxon>
        <taxon>rosids</taxon>
        <taxon>fabids</taxon>
        <taxon>Rosales</taxon>
        <taxon>Rhamnaceae</taxon>
        <taxon>Paliureae</taxon>
        <taxon>Ziziphus</taxon>
    </lineage>
</organism>
<proteinExistence type="predicted"/>
<gene>
    <name evidence="12" type="primary">LOC107424056</name>
</gene>
<sequence>MQIDTQIRGIEDLTVGILVMVGVINLGTGSHRLVMEGEGEGEVLQGLRLRDREFASIMRVVIARRVLLVIICTHDRGESEFVQEIVKNIVERLKQYQSSDEQYFKGLIGIKENIKEIESLLSIGSKDIRLTGIWGMGGMGKTTLAKVVFKKLSDSQSFEGFCFLNDVREKHKGPGGLDHLRKIIISCLLNDKTIESMVNPVEALPSIIFQRLQRKKVLIVLDDLDSSIQIDDLVKGYLELAPGSRIIVTTRDKHVLTKATNRIHKVKRLNDTDSLDLFRLHAFPENSPTTDDEMVSEVIRYADGNPLVLKVFGGFLCGRDKTVWEGALKKLKRDQDLNIQQVLKISYDGLDNGSKHMFLDIAFLFNSSFTRDHAKSILGDAVEMEITLLIEKCLIEDDEGNTLRMHDLLRQMGLEIVRDEDTEPGNRSRLCDAVEVCDVLENCTGTAAVEVISLDMFEVEKDVIVHPKAFSKMCNLRLLRFYYGDDDTARNEWIHKFKLSIPRALHSYLSPKLWFLQWDSYPLKSLPSKFNPKNLVGLVLRGSRLEKLWKSSKVEKVWNSRKVMSFPVLRSLDLSFSKFCTQPPDLTQVPNLETINLDGCSKFRDVKGLFKRKAGSSKSCIQNFLSNLSLYSSHSHISPKLAPNLRSLILRNTAIETLPPSIGYLSGLVELSLGHCKRLNSLPTSICLLKSLESLNLVGCKKLTTFPEILEPMERLRALWLASSGIEKLPESIENLVSLESLDMGNCKGLEFLPNSLGKLRNLFMMLLSSCSRLQELPAISPSLSMLLMKDCRRLKYLPEIPSQYLCVNAVGCTSLENISNIRCISPFCKTDTPRIFLLDFFTFYGCGKMDQNTRKMLADQALFRILYRLIFGYANSDNGCRKDCFCCPGDEIPEWFDHQTCGTSISNIMPPPNWNDPNFLSVAFCIVVHQNTTDSFPELATKWKFNSQNIEFEHEFRYFSSKGVRHREVSSDHVYIEQVLKPTWQQKMDELNWSNTCCTDVSFHAYLYDRKKSCEIKKFGVRFIYKQDLKSLIEKTERKNKRRFNECCESSGSEAVDSLEEEDDDEAHFKKLKVNAPECL</sequence>
<reference evidence="12" key="1">
    <citation type="submission" date="2025-08" db="UniProtKB">
        <authorList>
            <consortium name="RefSeq"/>
        </authorList>
    </citation>
    <scope>IDENTIFICATION</scope>
    <source>
        <tissue evidence="12">Seedling</tissue>
    </source>
</reference>
<dbReference type="InterPro" id="IPR058192">
    <property type="entry name" value="WHD_ROQ1-like"/>
</dbReference>
<dbReference type="InterPro" id="IPR027417">
    <property type="entry name" value="P-loop_NTPase"/>
</dbReference>
<dbReference type="InterPro" id="IPR032675">
    <property type="entry name" value="LRR_dom_sf"/>
</dbReference>
<dbReference type="InterPro" id="IPR045344">
    <property type="entry name" value="C-JID"/>
</dbReference>
<feature type="domain" description="C-JID" evidence="8">
    <location>
        <begin position="888"/>
        <end position="1030"/>
    </location>
</feature>
<evidence type="ECO:0000259" key="10">
    <source>
        <dbReference type="Pfam" id="PF23286"/>
    </source>
</evidence>
<evidence type="ECO:0000256" key="6">
    <source>
        <dbReference type="ARBA" id="ARBA00047304"/>
    </source>
</evidence>
<dbReference type="Proteomes" id="UP001652623">
    <property type="component" value="Chromosome 6"/>
</dbReference>
<dbReference type="SUPFAM" id="SSF52058">
    <property type="entry name" value="L domain-like"/>
    <property type="match status" value="1"/>
</dbReference>
<dbReference type="SUPFAM" id="SSF46785">
    <property type="entry name" value="Winged helix' DNA-binding domain"/>
    <property type="match status" value="1"/>
</dbReference>
<dbReference type="Pfam" id="PF23282">
    <property type="entry name" value="WHD_ROQ1"/>
    <property type="match status" value="1"/>
</dbReference>
<dbReference type="InterPro" id="IPR002182">
    <property type="entry name" value="NB-ARC"/>
</dbReference>
<evidence type="ECO:0000259" key="8">
    <source>
        <dbReference type="Pfam" id="PF20160"/>
    </source>
</evidence>
<feature type="domain" description="Disease resistance protein RPS4B/Roq1-like leucine-rich repeats" evidence="10">
    <location>
        <begin position="689"/>
        <end position="776"/>
    </location>
</feature>
<dbReference type="Pfam" id="PF00931">
    <property type="entry name" value="NB-ARC"/>
    <property type="match status" value="1"/>
</dbReference>
<dbReference type="SUPFAM" id="SSF52540">
    <property type="entry name" value="P-loop containing nucleoside triphosphate hydrolases"/>
    <property type="match status" value="1"/>
</dbReference>
<dbReference type="Pfam" id="PF23286">
    <property type="entry name" value="LRR_13"/>
    <property type="match status" value="1"/>
</dbReference>
<dbReference type="PANTHER" id="PTHR11017">
    <property type="entry name" value="LEUCINE-RICH REPEAT-CONTAINING PROTEIN"/>
    <property type="match status" value="1"/>
</dbReference>